<reference evidence="1" key="1">
    <citation type="submission" date="2020-03" db="EMBL/GenBank/DDBJ databases">
        <title>The deep terrestrial virosphere.</title>
        <authorList>
            <person name="Holmfeldt K."/>
            <person name="Nilsson E."/>
            <person name="Simone D."/>
            <person name="Lopez-Fernandez M."/>
            <person name="Wu X."/>
            <person name="de Brujin I."/>
            <person name="Lundin D."/>
            <person name="Andersson A."/>
            <person name="Bertilsson S."/>
            <person name="Dopson M."/>
        </authorList>
    </citation>
    <scope>NUCLEOTIDE SEQUENCE</scope>
    <source>
        <strain evidence="1">MM171B02404</strain>
    </source>
</reference>
<dbReference type="AlphaFoldDB" id="A0A6M3X5I4"/>
<dbReference type="EMBL" id="MT143934">
    <property type="protein sequence ID" value="QJH92958.1"/>
    <property type="molecule type" value="Genomic_DNA"/>
</dbReference>
<organism evidence="1">
    <name type="scientific">viral metagenome</name>
    <dbReference type="NCBI Taxonomy" id="1070528"/>
    <lineage>
        <taxon>unclassified sequences</taxon>
        <taxon>metagenomes</taxon>
        <taxon>organismal metagenomes</taxon>
    </lineage>
</organism>
<protein>
    <submittedName>
        <fullName evidence="1">Putative ATPase domain containing protein</fullName>
    </submittedName>
</protein>
<name>A0A6M3X5I4_9ZZZZ</name>
<gene>
    <name evidence="1" type="ORF">MM171B02404_0006</name>
</gene>
<dbReference type="InterPro" id="IPR025662">
    <property type="entry name" value="Sigma_54_int_dom_ATP-bd_1"/>
</dbReference>
<accession>A0A6M3X5I4</accession>
<sequence>MAFGKNSSVAVNVEELGEMADEMEDEDECSSILLIGESGSGKTVIAVGGKFNKLDVNGNKVPVDIKGFPLPMAILNLEMGVKIKKLPPESRKQMKIFKETQIDEIITILENIRDTNDELYNSGEPIKYKTVVIDGLHNIWDKIKNNMCNVKAKQNNTTIVKALGSGKGNNLDKLTPEGLEYVPASSLWNQIKKLIIDIKRHAYVVATVGRERSEWGKAVTFKVSGHQNDEGIFDVWGICEYTERCIPGKGDYKQYFFTAKRVRDGISGITIEDFCYDKLEELY</sequence>
<dbReference type="PROSITE" id="PS00675">
    <property type="entry name" value="SIGMA54_INTERACT_1"/>
    <property type="match status" value="1"/>
</dbReference>
<proteinExistence type="predicted"/>
<evidence type="ECO:0000313" key="1">
    <source>
        <dbReference type="EMBL" id="QJH92958.1"/>
    </source>
</evidence>